<feature type="region of interest" description="Disordered" evidence="13">
    <location>
        <begin position="410"/>
        <end position="445"/>
    </location>
</feature>
<protein>
    <recommendedName>
        <fullName evidence="11">GPI-anchor transamidase component GPAA1</fullName>
    </recommendedName>
    <alternativeName>
        <fullName evidence="8">GAA1 protein homolog</fullName>
    </alternativeName>
    <alternativeName>
        <fullName evidence="12">Glycosylphosphatidylinositol anchor attachment 1 protein</fullName>
    </alternativeName>
</protein>
<evidence type="ECO:0000256" key="3">
    <source>
        <dbReference type="ARBA" id="ARBA00022824"/>
    </source>
</evidence>
<evidence type="ECO:0000256" key="2">
    <source>
        <dbReference type="ARBA" id="ARBA00022692"/>
    </source>
</evidence>
<keyword evidence="16" id="KW-1185">Reference proteome</keyword>
<feature type="transmembrane region" description="Helical" evidence="14">
    <location>
        <begin position="379"/>
        <end position="398"/>
    </location>
</feature>
<evidence type="ECO:0000313" key="16">
    <source>
        <dbReference type="Proteomes" id="UP000801492"/>
    </source>
</evidence>
<keyword evidence="5 14" id="KW-0472">Membrane</keyword>
<keyword evidence="4 14" id="KW-1133">Transmembrane helix</keyword>
<dbReference type="EMBL" id="VTPC01001082">
    <property type="protein sequence ID" value="KAF2903203.1"/>
    <property type="molecule type" value="Genomic_DNA"/>
</dbReference>
<comment type="subunit">
    <text evidence="10">Heteropentamer. Part of the GPI-anchor transamidase complex, consisting of PIGK, PIGT, PIGS, PIGU and GAA1. Interacts with PIGK.</text>
</comment>
<evidence type="ECO:0000313" key="15">
    <source>
        <dbReference type="EMBL" id="KAF2903203.1"/>
    </source>
</evidence>
<comment type="caution">
    <text evidence="15">The sequence shown here is derived from an EMBL/GenBank/DDBJ whole genome shotgun (WGS) entry which is preliminary data.</text>
</comment>
<feature type="transmembrane region" description="Helical" evidence="14">
    <location>
        <begin position="571"/>
        <end position="594"/>
    </location>
</feature>
<comment type="function">
    <text evidence="9">Component of the glycosylphosphatidylinositol-anchor (GPI-anchor) transamidase (GPI-T) complex that catalyzes the formation of the linkage between a proprotein and a GPI-anchor and participates in GPI anchored protein biosynthesis. Binds GPI-anchor.</text>
</comment>
<gene>
    <name evidence="15" type="ORF">ILUMI_02983</name>
</gene>
<dbReference type="GO" id="GO:0042765">
    <property type="term" value="C:GPI-anchor transamidase complex"/>
    <property type="evidence" value="ECO:0007669"/>
    <property type="project" value="InterPro"/>
</dbReference>
<dbReference type="Proteomes" id="UP000801492">
    <property type="component" value="Unassembled WGS sequence"/>
</dbReference>
<evidence type="ECO:0000256" key="11">
    <source>
        <dbReference type="ARBA" id="ARBA00093619"/>
    </source>
</evidence>
<evidence type="ECO:0000256" key="4">
    <source>
        <dbReference type="ARBA" id="ARBA00022989"/>
    </source>
</evidence>
<feature type="compositionally biased region" description="Basic and acidic residues" evidence="13">
    <location>
        <begin position="425"/>
        <end position="440"/>
    </location>
</feature>
<evidence type="ECO:0000256" key="7">
    <source>
        <dbReference type="ARBA" id="ARBA00023180"/>
    </source>
</evidence>
<keyword evidence="3" id="KW-0256">Endoplasmic reticulum</keyword>
<feature type="transmembrane region" description="Helical" evidence="14">
    <location>
        <begin position="488"/>
        <end position="508"/>
    </location>
</feature>
<organism evidence="15 16">
    <name type="scientific">Ignelater luminosus</name>
    <name type="common">Cucubano</name>
    <name type="synonym">Pyrophorus luminosus</name>
    <dbReference type="NCBI Taxonomy" id="2038154"/>
    <lineage>
        <taxon>Eukaryota</taxon>
        <taxon>Metazoa</taxon>
        <taxon>Ecdysozoa</taxon>
        <taxon>Arthropoda</taxon>
        <taxon>Hexapoda</taxon>
        <taxon>Insecta</taxon>
        <taxon>Pterygota</taxon>
        <taxon>Neoptera</taxon>
        <taxon>Endopterygota</taxon>
        <taxon>Coleoptera</taxon>
        <taxon>Polyphaga</taxon>
        <taxon>Elateriformia</taxon>
        <taxon>Elateroidea</taxon>
        <taxon>Elateridae</taxon>
        <taxon>Agrypninae</taxon>
        <taxon>Pyrophorini</taxon>
        <taxon>Ignelater</taxon>
    </lineage>
</organism>
<keyword evidence="7" id="KW-0325">Glycoprotein</keyword>
<feature type="transmembrane region" description="Helical" evidence="14">
    <location>
        <begin position="25"/>
        <end position="45"/>
    </location>
</feature>
<evidence type="ECO:0000256" key="14">
    <source>
        <dbReference type="SAM" id="Phobius"/>
    </source>
</evidence>
<evidence type="ECO:0000256" key="9">
    <source>
        <dbReference type="ARBA" id="ARBA00093336"/>
    </source>
</evidence>
<feature type="transmembrane region" description="Helical" evidence="14">
    <location>
        <begin position="544"/>
        <end position="564"/>
    </location>
</feature>
<evidence type="ECO:0000256" key="12">
    <source>
        <dbReference type="ARBA" id="ARBA00093661"/>
    </source>
</evidence>
<dbReference type="PIRSF" id="PIRSF036762">
    <property type="entry name" value="GAA1"/>
    <property type="match status" value="1"/>
</dbReference>
<dbReference type="Pfam" id="PF04114">
    <property type="entry name" value="Gaa1"/>
    <property type="match status" value="1"/>
</dbReference>
<reference evidence="15" key="1">
    <citation type="submission" date="2019-08" db="EMBL/GenBank/DDBJ databases">
        <title>The genome of the North American firefly Photinus pyralis.</title>
        <authorList>
            <consortium name="Photinus pyralis genome working group"/>
            <person name="Fallon T.R."/>
            <person name="Sander Lower S.E."/>
            <person name="Weng J.-K."/>
        </authorList>
    </citation>
    <scope>NUCLEOTIDE SEQUENCE</scope>
    <source>
        <strain evidence="15">TRF0915ILg1</strain>
        <tissue evidence="15">Whole body</tissue>
    </source>
</reference>
<feature type="transmembrane region" description="Helical" evidence="14">
    <location>
        <begin position="449"/>
        <end position="468"/>
    </location>
</feature>
<keyword evidence="2 14" id="KW-0812">Transmembrane</keyword>
<dbReference type="InterPro" id="IPR007246">
    <property type="entry name" value="Gaa1"/>
</dbReference>
<evidence type="ECO:0000256" key="13">
    <source>
        <dbReference type="SAM" id="MobiDB-lite"/>
    </source>
</evidence>
<evidence type="ECO:0000256" key="8">
    <source>
        <dbReference type="ARBA" id="ARBA00083563"/>
    </source>
</evidence>
<dbReference type="OrthoDB" id="445301at2759"/>
<dbReference type="PANTHER" id="PTHR13304:SF0">
    <property type="entry name" value="GLYCOSYLPHOSPHATIDYLINOSITOL ANCHOR ATTACHMENT 1 PROTEIN"/>
    <property type="match status" value="1"/>
</dbReference>
<proteinExistence type="predicted"/>
<feature type="transmembrane region" description="Helical" evidence="14">
    <location>
        <begin position="520"/>
        <end position="538"/>
    </location>
</feature>
<accession>A0A8K0DBU3</accession>
<dbReference type="GO" id="GO:0016255">
    <property type="term" value="P:attachment of GPI anchor to protein"/>
    <property type="evidence" value="ECO:0007669"/>
    <property type="project" value="TreeGrafter"/>
</dbReference>
<feature type="transmembrane region" description="Helical" evidence="14">
    <location>
        <begin position="627"/>
        <end position="649"/>
    </location>
</feature>
<sequence>MGLLTDPSAGQGKLTKALVKYHPKLTVLLYIAGIIWFCLLAYSPLNAGTYFSENALLPGLVTSKFRDDTLAKQYYDELQYEMKKYNNSIPYPWILAKFRQIGLDTYTHNFTLNYPLGRSQKFTGKNVYAILRAARAASTEALVMSVPFRPPSNIHLTTSPSVAIMLAFAKFANKEKYWSKDIIFLITEHEQLGVQAWLEAYHNVACGQEGILEHGDLQGRGGAIQAAINLEFHHINIAKMDIKVEGLNGQLPNLDLFNLATRMCTKEGIPHTFKNRENQKKDDRGRGPYDEWCYSFRTLMAMVASQATGIPNGNHGLFHRFGIQALTLEGFPAKQVRGNHSNFITIGRILEGIFRSLNNLLERFHQSYFFYLLPSSERFISIGLYMPAMCLIAGALFIKACGTWCKLQQNPLSSSDSQDNDDNEDSKTSMKKASGDHSSNDDTQEEENFDIVQIGSIFLLTHTIGIVLMNSPTNITRFGSAYGFNTELSIYIGFIIFSLVLLIAPAFVTIRSSYKSMTVINILSLLELGTTLICLSMYNFSLGFLAGTLYVPLALLIVPSNCRLCSWVQKILWLLAHPLVVLTTTVLIYTFISITGEPFKENMLRGLVATQQAIVFGIVDSMIYSNWLYSVITCVMIPNWLCFWIALFCPSKPKSDDKQVAASKKND</sequence>
<evidence type="ECO:0000256" key="5">
    <source>
        <dbReference type="ARBA" id="ARBA00023136"/>
    </source>
</evidence>
<dbReference type="FunFam" id="3.40.630.10:FF:000047">
    <property type="entry name" value="Glycosylphosphatidylinositol anchor attachment 1 protein"/>
    <property type="match status" value="1"/>
</dbReference>
<keyword evidence="6" id="KW-1015">Disulfide bond</keyword>
<comment type="subcellular location">
    <subcellularLocation>
        <location evidence="1">Endoplasmic reticulum membrane</location>
        <topology evidence="1">Multi-pass membrane protein</topology>
    </subcellularLocation>
</comment>
<evidence type="ECO:0000256" key="1">
    <source>
        <dbReference type="ARBA" id="ARBA00004477"/>
    </source>
</evidence>
<evidence type="ECO:0000256" key="6">
    <source>
        <dbReference type="ARBA" id="ARBA00023157"/>
    </source>
</evidence>
<dbReference type="PANTHER" id="PTHR13304">
    <property type="entry name" value="GLYCOSYLPHOSPHATIDYLINOSITOL ANCHOR ATTACHMENT 1 PROTEIN"/>
    <property type="match status" value="1"/>
</dbReference>
<name>A0A8K0DBU3_IGNLU</name>
<dbReference type="AlphaFoldDB" id="A0A8K0DBU3"/>
<evidence type="ECO:0000256" key="10">
    <source>
        <dbReference type="ARBA" id="ARBA00093557"/>
    </source>
</evidence>